<evidence type="ECO:0000313" key="1">
    <source>
        <dbReference type="EMBL" id="MCR8634673.1"/>
    </source>
</evidence>
<keyword evidence="2" id="KW-1185">Reference proteome</keyword>
<dbReference type="RefSeq" id="WP_258216228.1">
    <property type="nucleotide sequence ID" value="NZ_JANQBD010000021.1"/>
</dbReference>
<organism evidence="1 2">
    <name type="scientific">Paenibacillus radicis</name>
    <name type="common">ex Xue et al. 2023</name>
    <dbReference type="NCBI Taxonomy" id="2972489"/>
    <lineage>
        <taxon>Bacteria</taxon>
        <taxon>Bacillati</taxon>
        <taxon>Bacillota</taxon>
        <taxon>Bacilli</taxon>
        <taxon>Bacillales</taxon>
        <taxon>Paenibacillaceae</taxon>
        <taxon>Paenibacillus</taxon>
    </lineage>
</organism>
<gene>
    <name evidence="1" type="ORF">NV381_26085</name>
</gene>
<dbReference type="Proteomes" id="UP001300012">
    <property type="component" value="Unassembled WGS sequence"/>
</dbReference>
<proteinExistence type="predicted"/>
<sequence length="117" mass="13067">MGFPGDKGTTLPLLSFASGMLRGVRLVAMRRRAAPRAGVLRGAKRNSDFRYFVCRFQFEAIAEVGIPLFRMNRRNMPKNREITELAVPLSLCFWDFPGDKGTTLPLLSFASGMLRGV</sequence>
<reference evidence="1 2" key="1">
    <citation type="submission" date="2022-08" db="EMBL/GenBank/DDBJ databases">
        <title>Paenibacillus endoradicis sp. nov., Paenibacillus radicibacter sp. nov and Paenibacillus pararadicis sp. nov., three cold-adapted plant growth-promoting bacteria isolated from root of Larix gmelinii in Great Khingan.</title>
        <authorList>
            <person name="Xue H."/>
        </authorList>
    </citation>
    <scope>NUCLEOTIDE SEQUENCE [LARGE SCALE GENOMIC DNA]</scope>
    <source>
        <strain evidence="1 2">N5-1-1-5</strain>
    </source>
</reference>
<accession>A0ABT1YNB6</accession>
<name>A0ABT1YNB6_9BACL</name>
<dbReference type="EMBL" id="JANQBD010000021">
    <property type="protein sequence ID" value="MCR8634673.1"/>
    <property type="molecule type" value="Genomic_DNA"/>
</dbReference>
<protein>
    <submittedName>
        <fullName evidence="1">Uncharacterized protein</fullName>
    </submittedName>
</protein>
<evidence type="ECO:0000313" key="2">
    <source>
        <dbReference type="Proteomes" id="UP001300012"/>
    </source>
</evidence>
<comment type="caution">
    <text evidence="1">The sequence shown here is derived from an EMBL/GenBank/DDBJ whole genome shotgun (WGS) entry which is preliminary data.</text>
</comment>